<dbReference type="Proteomes" id="UP000441208">
    <property type="component" value="Unassembled WGS sequence"/>
</dbReference>
<evidence type="ECO:0000313" key="11">
    <source>
        <dbReference type="EMBL" id="KAE9356765.1"/>
    </source>
</evidence>
<protein>
    <submittedName>
        <fullName evidence="2">Uncharacterized protein</fullName>
    </submittedName>
</protein>
<dbReference type="EMBL" id="QXFX01000060">
    <property type="protein sequence ID" value="KAE9135001.1"/>
    <property type="molecule type" value="Genomic_DNA"/>
</dbReference>
<sequence length="160" mass="17706">MKRTRDESSTTCDAMGMTPPPSSLWASMSPWKPPHASSKRRRDRSLPVDALSRMMSAAVTSARLKKHSSIGKLFFGRAAASGLDEGASLACCAVCESAKRQFPAKQMQRCSHCERRMGDCCRRECDACCQVFCSLCSTLNCDEQFDRVFCLSCNQEQSRG</sequence>
<evidence type="ECO:0000313" key="10">
    <source>
        <dbReference type="EMBL" id="KAE9325289.1"/>
    </source>
</evidence>
<dbReference type="Proteomes" id="UP000486351">
    <property type="component" value="Unassembled WGS sequence"/>
</dbReference>
<evidence type="ECO:0000313" key="6">
    <source>
        <dbReference type="EMBL" id="KAE9152993.1"/>
    </source>
</evidence>
<evidence type="ECO:0000313" key="4">
    <source>
        <dbReference type="EMBL" id="KAE9131869.1"/>
    </source>
</evidence>
<dbReference type="OrthoDB" id="60860at2759"/>
<accession>A0A6A3FNQ1</accession>
<evidence type="ECO:0000313" key="7">
    <source>
        <dbReference type="EMBL" id="KAE9229328.1"/>
    </source>
</evidence>
<keyword evidence="13" id="KW-1185">Reference proteome</keyword>
<evidence type="ECO:0000313" key="3">
    <source>
        <dbReference type="EMBL" id="KAE9021343.1"/>
    </source>
</evidence>
<evidence type="ECO:0000313" key="21">
    <source>
        <dbReference type="Proteomes" id="UP000488956"/>
    </source>
</evidence>
<dbReference type="EMBL" id="QXGD01000106">
    <property type="protein sequence ID" value="KAE9252766.1"/>
    <property type="molecule type" value="Genomic_DNA"/>
</dbReference>
<dbReference type="Proteomes" id="UP000488956">
    <property type="component" value="Unassembled WGS sequence"/>
</dbReference>
<dbReference type="Proteomes" id="UP000440732">
    <property type="component" value="Unassembled WGS sequence"/>
</dbReference>
<evidence type="ECO:0000256" key="1">
    <source>
        <dbReference type="SAM" id="MobiDB-lite"/>
    </source>
</evidence>
<evidence type="ECO:0000313" key="20">
    <source>
        <dbReference type="Proteomes" id="UP000486351"/>
    </source>
</evidence>
<evidence type="ECO:0000313" key="15">
    <source>
        <dbReference type="Proteomes" id="UP000440367"/>
    </source>
</evidence>
<dbReference type="Proteomes" id="UP000433483">
    <property type="component" value="Unassembled WGS sequence"/>
</dbReference>
<dbReference type="Proteomes" id="UP000429523">
    <property type="component" value="Unassembled WGS sequence"/>
</dbReference>
<evidence type="ECO:0000313" key="9">
    <source>
        <dbReference type="EMBL" id="KAE9252766.1"/>
    </source>
</evidence>
<dbReference type="Proteomes" id="UP000437068">
    <property type="component" value="Unassembled WGS sequence"/>
</dbReference>
<dbReference type="EMBL" id="QXGF01000101">
    <property type="protein sequence ID" value="KAE8946852.1"/>
    <property type="molecule type" value="Genomic_DNA"/>
</dbReference>
<evidence type="ECO:0000313" key="16">
    <source>
        <dbReference type="Proteomes" id="UP000440732"/>
    </source>
</evidence>
<dbReference type="EMBL" id="QXGA01000085">
    <property type="protein sequence ID" value="KAE9152993.1"/>
    <property type="molecule type" value="Genomic_DNA"/>
</dbReference>
<gene>
    <name evidence="10" type="ORF">PF001_g3018</name>
    <name evidence="9" type="ORF">PF002_g3675</name>
    <name evidence="8" type="ORF">PF004_g2445</name>
    <name evidence="7" type="ORF">PF005_g3925</name>
    <name evidence="6" type="ORF">PF006_g2847</name>
    <name evidence="4" type="ORF">PF007_g3956</name>
    <name evidence="11" type="ORF">PF008_g3461</name>
    <name evidence="2" type="ORF">PF009_g3522</name>
    <name evidence="5" type="ORF">PF010_g2240</name>
    <name evidence="3" type="ORF">PF011_g4986</name>
</gene>
<proteinExistence type="predicted"/>
<dbReference type="Proteomes" id="UP000460718">
    <property type="component" value="Unassembled WGS sequence"/>
</dbReference>
<dbReference type="Proteomes" id="UP000476176">
    <property type="component" value="Unassembled WGS sequence"/>
</dbReference>
<evidence type="ECO:0000313" key="8">
    <source>
        <dbReference type="EMBL" id="KAE9251503.1"/>
    </source>
</evidence>
<dbReference type="AlphaFoldDB" id="A0A6A3FNQ1"/>
<organism evidence="2 12">
    <name type="scientific">Phytophthora fragariae</name>
    <dbReference type="NCBI Taxonomy" id="53985"/>
    <lineage>
        <taxon>Eukaryota</taxon>
        <taxon>Sar</taxon>
        <taxon>Stramenopiles</taxon>
        <taxon>Oomycota</taxon>
        <taxon>Peronosporomycetes</taxon>
        <taxon>Peronosporales</taxon>
        <taxon>Peronosporaceae</taxon>
        <taxon>Phytophthora</taxon>
    </lineage>
</organism>
<dbReference type="EMBL" id="QXFY01000106">
    <property type="protein sequence ID" value="KAE9356765.1"/>
    <property type="molecule type" value="Genomic_DNA"/>
</dbReference>
<evidence type="ECO:0000313" key="18">
    <source>
        <dbReference type="Proteomes" id="UP000460718"/>
    </source>
</evidence>
<evidence type="ECO:0000313" key="14">
    <source>
        <dbReference type="Proteomes" id="UP000437068"/>
    </source>
</evidence>
<reference evidence="12 13" key="1">
    <citation type="submission" date="2018-08" db="EMBL/GenBank/DDBJ databases">
        <title>Genomic investigation of the strawberry pathogen Phytophthora fragariae indicates pathogenicity is determined by transcriptional variation in three key races.</title>
        <authorList>
            <person name="Adams T.M."/>
            <person name="Armitage A.D."/>
            <person name="Sobczyk M.K."/>
            <person name="Bates H.J."/>
            <person name="Dunwell J.M."/>
            <person name="Nellist C.F."/>
            <person name="Harrison R.J."/>
        </authorList>
    </citation>
    <scope>NUCLEOTIDE SEQUENCE [LARGE SCALE GENOMIC DNA]</scope>
    <source>
        <strain evidence="10 14">A4</strain>
        <strain evidence="9 15">BC-1</strain>
        <strain evidence="8 19">BC-23</strain>
        <strain evidence="7 13">NOV-27</strain>
        <strain evidence="6 16">NOV-5</strain>
        <strain evidence="4 17">NOV-71</strain>
        <strain evidence="11 20">NOV-77</strain>
        <strain evidence="2 12">NOV-9</strain>
        <strain evidence="5 21">ONT-3</strain>
        <strain evidence="3 18">SCRP245</strain>
    </source>
</reference>
<dbReference type="EMBL" id="QXFZ01000122">
    <property type="protein sequence ID" value="KAE9131869.1"/>
    <property type="molecule type" value="Genomic_DNA"/>
</dbReference>
<dbReference type="EMBL" id="QXGE01000091">
    <property type="protein sequence ID" value="KAE9325289.1"/>
    <property type="molecule type" value="Genomic_DNA"/>
</dbReference>
<evidence type="ECO:0000313" key="19">
    <source>
        <dbReference type="Proteomes" id="UP000476176"/>
    </source>
</evidence>
<evidence type="ECO:0000313" key="17">
    <source>
        <dbReference type="Proteomes" id="UP000441208"/>
    </source>
</evidence>
<evidence type="ECO:0000313" key="5">
    <source>
        <dbReference type="EMBL" id="KAE9135001.1"/>
    </source>
</evidence>
<feature type="region of interest" description="Disordered" evidence="1">
    <location>
        <begin position="1"/>
        <end position="45"/>
    </location>
</feature>
<dbReference type="Proteomes" id="UP000440367">
    <property type="component" value="Unassembled WGS sequence"/>
</dbReference>
<evidence type="ECO:0000313" key="12">
    <source>
        <dbReference type="Proteomes" id="UP000429523"/>
    </source>
</evidence>
<dbReference type="EMBL" id="QXGC01000069">
    <property type="protein sequence ID" value="KAE9251503.1"/>
    <property type="molecule type" value="Genomic_DNA"/>
</dbReference>
<evidence type="ECO:0000313" key="13">
    <source>
        <dbReference type="Proteomes" id="UP000433483"/>
    </source>
</evidence>
<evidence type="ECO:0000313" key="2">
    <source>
        <dbReference type="EMBL" id="KAE8946852.1"/>
    </source>
</evidence>
<comment type="caution">
    <text evidence="2">The sequence shown here is derived from an EMBL/GenBank/DDBJ whole genome shotgun (WGS) entry which is preliminary data.</text>
</comment>
<dbReference type="EMBL" id="QXGB01000121">
    <property type="protein sequence ID" value="KAE9229328.1"/>
    <property type="molecule type" value="Genomic_DNA"/>
</dbReference>
<dbReference type="EMBL" id="QXFW01000188">
    <property type="protein sequence ID" value="KAE9021343.1"/>
    <property type="molecule type" value="Genomic_DNA"/>
</dbReference>
<dbReference type="Pfam" id="PF05458">
    <property type="entry name" value="Siva"/>
    <property type="match status" value="1"/>
</dbReference>
<dbReference type="InterPro" id="IPR022773">
    <property type="entry name" value="Siva"/>
</dbReference>
<name>A0A6A3FNQ1_9STRA</name>